<evidence type="ECO:0000313" key="1">
    <source>
        <dbReference type="EMBL" id="KAA1399229.1"/>
    </source>
</evidence>
<reference evidence="1" key="1">
    <citation type="submission" date="2019-09" db="EMBL/GenBank/DDBJ databases">
        <authorList>
            <person name="Li J."/>
        </authorList>
    </citation>
    <scope>NUCLEOTIDE SEQUENCE [LARGE SCALE GENOMIC DNA]</scope>
    <source>
        <strain evidence="1">JCM 14732</strain>
    </source>
</reference>
<gene>
    <name evidence="1" type="ORF">ESP70_000170</name>
</gene>
<sequence>MKRSTKGALAASAAGILLLGGAGSLAFWNADVSVPGGAIAAGELKLSTPDCGAGWLLDDGESAPNDPYEPGDKVVPGDVITKVCTFDITATGDHLRATLDVTGGGFAATNALTDDLDIVATYQIDGVDIPAEITEANGGDTVTATIAVTFDSGSLNATQTLSATLNAVTIAAQQVHS</sequence>
<dbReference type="AlphaFoldDB" id="A0A5M4FG77"/>
<proteinExistence type="predicted"/>
<protein>
    <submittedName>
        <fullName evidence="1">Alternate-type signal peptide domain-containing protein</fullName>
    </submittedName>
</protein>
<organism evidence="1 2">
    <name type="scientific">Aeromicrobium ginsengisoli</name>
    <dbReference type="NCBI Taxonomy" id="363867"/>
    <lineage>
        <taxon>Bacteria</taxon>
        <taxon>Bacillati</taxon>
        <taxon>Actinomycetota</taxon>
        <taxon>Actinomycetes</taxon>
        <taxon>Propionibacteriales</taxon>
        <taxon>Nocardioidaceae</taxon>
        <taxon>Aeromicrobium</taxon>
    </lineage>
</organism>
<evidence type="ECO:0000313" key="2">
    <source>
        <dbReference type="Proteomes" id="UP000380867"/>
    </source>
</evidence>
<keyword evidence="2" id="KW-1185">Reference proteome</keyword>
<dbReference type="EMBL" id="SDPQ02000001">
    <property type="protein sequence ID" value="KAA1399229.1"/>
    <property type="molecule type" value="Genomic_DNA"/>
</dbReference>
<accession>A0A5M4FG77</accession>
<comment type="caution">
    <text evidence="1">The sequence shown here is derived from an EMBL/GenBank/DDBJ whole genome shotgun (WGS) entry which is preliminary data.</text>
</comment>
<dbReference type="NCBIfam" id="TIGR04089">
    <property type="entry name" value="exp_by_SipW_III"/>
    <property type="match status" value="1"/>
</dbReference>
<dbReference type="OrthoDB" id="3787434at2"/>
<dbReference type="InterPro" id="IPR024006">
    <property type="entry name" value="Alt_signal_exp_actinobact"/>
</dbReference>
<name>A0A5M4FG77_9ACTN</name>
<dbReference type="NCBIfam" id="TIGR04088">
    <property type="entry name" value="cognate_SipW"/>
    <property type="match status" value="1"/>
</dbReference>
<dbReference type="Proteomes" id="UP000380867">
    <property type="component" value="Unassembled WGS sequence"/>
</dbReference>
<dbReference type="InterPro" id="IPR023833">
    <property type="entry name" value="Signal_pept_SipW-depend-type"/>
</dbReference>
<dbReference type="RefSeq" id="WP_149687382.1">
    <property type="nucleotide sequence ID" value="NZ_SDPQ02000001.1"/>
</dbReference>